<keyword evidence="5" id="KW-1185">Reference proteome</keyword>
<dbReference type="PANTHER" id="PTHR28554">
    <property type="entry name" value="39S RIBOSOMAL PROTEIN L45, MITOCHONDRIAL"/>
    <property type="match status" value="1"/>
</dbReference>
<keyword evidence="3" id="KW-0496">Mitochondrion</keyword>
<dbReference type="InterPro" id="IPR051975">
    <property type="entry name" value="mtLSU_mL45"/>
</dbReference>
<dbReference type="Proteomes" id="UP000184330">
    <property type="component" value="Unassembled WGS sequence"/>
</dbReference>
<dbReference type="InterPro" id="IPR032710">
    <property type="entry name" value="NTF2-like_dom_sf"/>
</dbReference>
<dbReference type="PANTHER" id="PTHR28554:SF1">
    <property type="entry name" value="LARGE RIBOSOMAL SUBUNIT PROTEIN ML45"/>
    <property type="match status" value="1"/>
</dbReference>
<dbReference type="STRING" id="576137.A0A1L7XGG7"/>
<evidence type="ECO:0000313" key="5">
    <source>
        <dbReference type="Proteomes" id="UP000184330"/>
    </source>
</evidence>
<reference evidence="4 5" key="1">
    <citation type="submission" date="2016-03" db="EMBL/GenBank/DDBJ databases">
        <authorList>
            <person name="Ploux O."/>
        </authorList>
    </citation>
    <scope>NUCLEOTIDE SEQUENCE [LARGE SCALE GENOMIC DNA]</scope>
    <source>
        <strain evidence="4 5">UAMH 11012</strain>
    </source>
</reference>
<proteinExistence type="predicted"/>
<accession>A0A1L7XGG7</accession>
<organism evidence="4 5">
    <name type="scientific">Phialocephala subalpina</name>
    <dbReference type="NCBI Taxonomy" id="576137"/>
    <lineage>
        <taxon>Eukaryota</taxon>
        <taxon>Fungi</taxon>
        <taxon>Dikarya</taxon>
        <taxon>Ascomycota</taxon>
        <taxon>Pezizomycotina</taxon>
        <taxon>Leotiomycetes</taxon>
        <taxon>Helotiales</taxon>
        <taxon>Mollisiaceae</taxon>
        <taxon>Phialocephala</taxon>
        <taxon>Phialocephala fortinii species complex</taxon>
    </lineage>
</organism>
<evidence type="ECO:0008006" key="6">
    <source>
        <dbReference type="Google" id="ProtNLM"/>
    </source>
</evidence>
<dbReference type="InterPro" id="IPR024621">
    <property type="entry name" value="Mba1"/>
</dbReference>
<gene>
    <name evidence="4" type="ORF">PAC_14011</name>
</gene>
<comment type="subcellular location">
    <subcellularLocation>
        <location evidence="1">Mitochondrion</location>
    </subcellularLocation>
</comment>
<dbReference type="GO" id="GO:0005743">
    <property type="term" value="C:mitochondrial inner membrane"/>
    <property type="evidence" value="ECO:0007669"/>
    <property type="project" value="InterPro"/>
</dbReference>
<dbReference type="EMBL" id="FJOG01000025">
    <property type="protein sequence ID" value="CZR64114.1"/>
    <property type="molecule type" value="Genomic_DNA"/>
</dbReference>
<dbReference type="Gene3D" id="3.10.450.240">
    <property type="match status" value="1"/>
</dbReference>
<protein>
    <recommendedName>
        <fullName evidence="6">Tim44-like domain-containing protein</fullName>
    </recommendedName>
</protein>
<dbReference type="Pfam" id="PF07961">
    <property type="entry name" value="MBA1"/>
    <property type="match status" value="1"/>
</dbReference>
<evidence type="ECO:0000313" key="4">
    <source>
        <dbReference type="EMBL" id="CZR64114.1"/>
    </source>
</evidence>
<dbReference type="GO" id="GO:0032979">
    <property type="term" value="P:protein insertion into mitochondrial inner membrane from matrix"/>
    <property type="evidence" value="ECO:0007669"/>
    <property type="project" value="InterPro"/>
</dbReference>
<evidence type="ECO:0000256" key="3">
    <source>
        <dbReference type="ARBA" id="ARBA00023128"/>
    </source>
</evidence>
<keyword evidence="2" id="KW-0809">Transit peptide</keyword>
<dbReference type="SUPFAM" id="SSF54427">
    <property type="entry name" value="NTF2-like"/>
    <property type="match status" value="1"/>
</dbReference>
<evidence type="ECO:0000256" key="1">
    <source>
        <dbReference type="ARBA" id="ARBA00004173"/>
    </source>
</evidence>
<dbReference type="OrthoDB" id="19619at2759"/>
<dbReference type="AlphaFoldDB" id="A0A1L7XGG7"/>
<name>A0A1L7XGG7_9HELO</name>
<evidence type="ECO:0000256" key="2">
    <source>
        <dbReference type="ARBA" id="ARBA00022946"/>
    </source>
</evidence>
<sequence length="288" mass="32927">MSQLHIALRRAVYSPGCLSSPLSRRCFSHYSPLRAAPKQPQPARPTQAAERSMKVVQKELAQIPSDLGILEGTFITPRGKNAPSLFRTPRSFLKLHYHRIKYRFRDRLSLLVLKFTSPKEKGFLRRSLKISRSTVKPTAVALHRQMYTSFAEGDIASLRRICTDGIYESFRGRIGSRPRGETVQWELVKYNKRSRIVSDRGMKLLVDGAAVRQAVVRICSRQKLTRLRRVKNGDAEVVPGSGKEKDVVEYVVLQQRLEAWKPGPWQVWGTTGETTLQDLEEWEKKALE</sequence>